<organism evidence="2 3">
    <name type="scientific">Vreelandella olivaria</name>
    <dbReference type="NCBI Taxonomy" id="390919"/>
    <lineage>
        <taxon>Bacteria</taxon>
        <taxon>Pseudomonadati</taxon>
        <taxon>Pseudomonadota</taxon>
        <taxon>Gammaproteobacteria</taxon>
        <taxon>Oceanospirillales</taxon>
        <taxon>Halomonadaceae</taxon>
        <taxon>Vreelandella</taxon>
    </lineage>
</organism>
<evidence type="ECO:0000313" key="3">
    <source>
        <dbReference type="Proteomes" id="UP000289555"/>
    </source>
</evidence>
<reference evidence="3" key="1">
    <citation type="journal article" date="2019" name="Microbiol. Resour. Announc.">
        <title>Complete Genome Sequence of Halomonas olivaria, a Moderately Halophilic Bacterium Isolated from Olive Processing Effluents, Obtained by Nanopore Sequencing.</title>
        <authorList>
            <person name="Nagata S."/>
            <person name="Ii K.M."/>
            <person name="Tsukimi T."/>
            <person name="Miura M.C."/>
            <person name="Galipon J."/>
            <person name="Arakawa K."/>
        </authorList>
    </citation>
    <scope>NUCLEOTIDE SEQUENCE [LARGE SCALE GENOMIC DNA]</scope>
    <source>
        <strain evidence="3">TYRC17</strain>
    </source>
</reference>
<protein>
    <submittedName>
        <fullName evidence="2">Uncharacterized protein</fullName>
    </submittedName>
</protein>
<feature type="region of interest" description="Disordered" evidence="1">
    <location>
        <begin position="25"/>
        <end position="50"/>
    </location>
</feature>
<feature type="compositionally biased region" description="Basic residues" evidence="1">
    <location>
        <begin position="35"/>
        <end position="47"/>
    </location>
</feature>
<sequence length="69" mass="6857">MPLTLDPQGGKCLKKALGCPIPATAYTGSVNGSGKRGKRSPSARRRQPSGANCIVVTAGISVESTGSGG</sequence>
<keyword evidence="3" id="KW-1185">Reference proteome</keyword>
<evidence type="ECO:0000256" key="1">
    <source>
        <dbReference type="SAM" id="MobiDB-lite"/>
    </source>
</evidence>
<gene>
    <name evidence="2" type="ORF">HORIV_27000</name>
</gene>
<dbReference type="EMBL" id="AP019416">
    <property type="protein sequence ID" value="BBI50279.1"/>
    <property type="molecule type" value="Genomic_DNA"/>
</dbReference>
<name>A0ABM7GI53_9GAMM</name>
<proteinExistence type="predicted"/>
<dbReference type="Proteomes" id="UP000289555">
    <property type="component" value="Chromosome"/>
</dbReference>
<evidence type="ECO:0000313" key="2">
    <source>
        <dbReference type="EMBL" id="BBI50279.1"/>
    </source>
</evidence>
<accession>A0ABM7GI53</accession>